<dbReference type="RefSeq" id="WP_197462058.1">
    <property type="nucleotide sequence ID" value="NZ_LSTQ01000024.1"/>
</dbReference>
<dbReference type="InterPro" id="IPR005625">
    <property type="entry name" value="PepSY-ass_TM"/>
</dbReference>
<comment type="caution">
    <text evidence="1">The sequence shown here is derived from an EMBL/GenBank/DDBJ whole genome shotgun (WGS) entry which is preliminary data.</text>
</comment>
<keyword evidence="2" id="KW-1185">Reference proteome</keyword>
<proteinExistence type="predicted"/>
<evidence type="ECO:0000313" key="2">
    <source>
        <dbReference type="Proteomes" id="UP000076947"/>
    </source>
</evidence>
<organism evidence="1 2">
    <name type="scientific">Corynebacterium stationis</name>
    <dbReference type="NCBI Taxonomy" id="1705"/>
    <lineage>
        <taxon>Bacteria</taxon>
        <taxon>Bacillati</taxon>
        <taxon>Actinomycetota</taxon>
        <taxon>Actinomycetes</taxon>
        <taxon>Mycobacteriales</taxon>
        <taxon>Corynebacteriaceae</taxon>
        <taxon>Corynebacterium</taxon>
    </lineage>
</organism>
<protein>
    <submittedName>
        <fullName evidence="1">Uncharacterized protein</fullName>
    </submittedName>
</protein>
<reference evidence="2" key="1">
    <citation type="submission" date="2016-02" db="EMBL/GenBank/DDBJ databases">
        <authorList>
            <person name="Kaur G."/>
            <person name="Nair G.R."/>
            <person name="Mayilraj S."/>
        </authorList>
    </citation>
    <scope>NUCLEOTIDE SEQUENCE [LARGE SCALE GENOMIC DNA]</scope>
    <source>
        <strain evidence="2">GA-15</strain>
    </source>
</reference>
<sequence>MAGVFVAPLLVISALSGFVYAFAPTLENVVYHDAITASSSEAPQPLEEQVEAARAVHPDLQLSAVQSFEDPPDHARAF</sequence>
<dbReference type="AlphaFoldDB" id="A0A177IC30"/>
<dbReference type="Proteomes" id="UP000076947">
    <property type="component" value="Unassembled WGS sequence"/>
</dbReference>
<dbReference type="Pfam" id="PF03929">
    <property type="entry name" value="PepSY_TM"/>
    <property type="match status" value="1"/>
</dbReference>
<dbReference type="EMBL" id="LSTQ01000024">
    <property type="protein sequence ID" value="OAH26176.1"/>
    <property type="molecule type" value="Genomic_DNA"/>
</dbReference>
<name>A0A177IC30_9CORY</name>
<accession>A0A177IC30</accession>
<evidence type="ECO:0000313" key="1">
    <source>
        <dbReference type="EMBL" id="OAH26176.1"/>
    </source>
</evidence>
<gene>
    <name evidence="1" type="ORF">AYJ05_01700</name>
</gene>